<protein>
    <submittedName>
        <fullName evidence="2">DUF397 domain-containing protein</fullName>
    </submittedName>
</protein>
<dbReference type="AlphaFoldDB" id="A0A420UZH7"/>
<evidence type="ECO:0000313" key="3">
    <source>
        <dbReference type="Proteomes" id="UP000028058"/>
    </source>
</evidence>
<comment type="caution">
    <text evidence="2">The sequence shown here is derived from an EMBL/GenBank/DDBJ whole genome shotgun (WGS) entry which is preliminary data.</text>
</comment>
<dbReference type="EMBL" id="JNAD02000011">
    <property type="protein sequence ID" value="RKM93334.1"/>
    <property type="molecule type" value="Genomic_DNA"/>
</dbReference>
<sequence length="69" mass="7420">MWRKSSSSVRPTNDCVEVAWTGERVMVRDSKRLRGPVLCFSPAGWQAFLGHTAAAPAPPVPARSTPGLA</sequence>
<name>A0A420UZH7_9ACTN</name>
<evidence type="ECO:0000259" key="1">
    <source>
        <dbReference type="Pfam" id="PF04149"/>
    </source>
</evidence>
<dbReference type="InterPro" id="IPR007278">
    <property type="entry name" value="DUF397"/>
</dbReference>
<accession>A0A420UZH7</accession>
<evidence type="ECO:0000313" key="2">
    <source>
        <dbReference type="EMBL" id="RKM93334.1"/>
    </source>
</evidence>
<gene>
    <name evidence="2" type="ORF">SFRA_021710</name>
</gene>
<keyword evidence="3" id="KW-1185">Reference proteome</keyword>
<reference evidence="2 3" key="1">
    <citation type="journal article" date="2014" name="Genome Announc.">
        <title>Draft Genome Sequence of Streptomyces fradiae ATCC 19609, a Strain Highly Sensitive to Antibiotics.</title>
        <authorList>
            <person name="Bekker O.B."/>
            <person name="Klimina K.M."/>
            <person name="Vatlin A.A."/>
            <person name="Zakharevich N.V."/>
            <person name="Kasianov A.S."/>
            <person name="Danilenko V.N."/>
        </authorList>
    </citation>
    <scope>NUCLEOTIDE SEQUENCE [LARGE SCALE GENOMIC DNA]</scope>
    <source>
        <strain evidence="2 3">ATCC 19609</strain>
    </source>
</reference>
<feature type="domain" description="DUF397" evidence="1">
    <location>
        <begin position="2"/>
        <end position="51"/>
    </location>
</feature>
<dbReference type="OrthoDB" id="4330022at2"/>
<organism evidence="2 3">
    <name type="scientific">Streptomyces xinghaiensis</name>
    <dbReference type="NCBI Taxonomy" id="1038928"/>
    <lineage>
        <taxon>Bacteria</taxon>
        <taxon>Bacillati</taxon>
        <taxon>Actinomycetota</taxon>
        <taxon>Actinomycetes</taxon>
        <taxon>Kitasatosporales</taxon>
        <taxon>Streptomycetaceae</taxon>
        <taxon>Streptomyces</taxon>
    </lineage>
</organism>
<proteinExistence type="predicted"/>
<dbReference type="Pfam" id="PF04149">
    <property type="entry name" value="DUF397"/>
    <property type="match status" value="1"/>
</dbReference>
<dbReference type="Proteomes" id="UP000028058">
    <property type="component" value="Unassembled WGS sequence"/>
</dbReference>